<dbReference type="PANTHER" id="PTHR22617">
    <property type="entry name" value="CHEMOTAXIS SENSOR HISTIDINE KINASE-RELATED"/>
    <property type="match status" value="1"/>
</dbReference>
<dbReference type="Gene3D" id="2.40.50.180">
    <property type="entry name" value="CheA-289, Domain 4"/>
    <property type="match status" value="1"/>
</dbReference>
<dbReference type="OrthoDB" id="3291462at2"/>
<evidence type="ECO:0000313" key="3">
    <source>
        <dbReference type="Proteomes" id="UP000321062"/>
    </source>
</evidence>
<dbReference type="GO" id="GO:0007165">
    <property type="term" value="P:signal transduction"/>
    <property type="evidence" value="ECO:0007669"/>
    <property type="project" value="InterPro"/>
</dbReference>
<protein>
    <submittedName>
        <fullName evidence="2">Chemotaxis protein CheW</fullName>
    </submittedName>
</protein>
<dbReference type="PANTHER" id="PTHR22617:SF23">
    <property type="entry name" value="CHEMOTAXIS PROTEIN CHEW"/>
    <property type="match status" value="1"/>
</dbReference>
<dbReference type="InterPro" id="IPR002545">
    <property type="entry name" value="CheW-lke_dom"/>
</dbReference>
<proteinExistence type="predicted"/>
<dbReference type="PROSITE" id="PS50851">
    <property type="entry name" value="CHEW"/>
    <property type="match status" value="1"/>
</dbReference>
<sequence length="158" mass="17349">MTALTIRLQDELFAVEAGRVREILDLVPFTHVPNAPAFVGGLINVRGRVVPLADLRVVFGMDRPEPDEDTRIVVMEVDIDGEPTIAGILADKVHDVTDIETASIEETPKVGMRWRPELIKGIGKRNGDFIIIPDMERIFETPGGRTPLAAASEERPAS</sequence>
<reference evidence="2 3" key="1">
    <citation type="journal article" date="2015" name="Int. J. Syst. Evol. Microbiol.">
        <title>Youhaiella tibetensis gen. nov., sp. nov., isolated from subsurface sediment.</title>
        <authorList>
            <person name="Wang Y.X."/>
            <person name="Huang F.Q."/>
            <person name="Nogi Y."/>
            <person name="Pang S.J."/>
            <person name="Wang P.K."/>
            <person name="Lv J."/>
        </authorList>
    </citation>
    <scope>NUCLEOTIDE SEQUENCE [LARGE SCALE GENOMIC DNA]</scope>
    <source>
        <strain evidence="3">fig4</strain>
    </source>
</reference>
<dbReference type="SUPFAM" id="SSF50341">
    <property type="entry name" value="CheW-like"/>
    <property type="match status" value="1"/>
</dbReference>
<dbReference type="Gene3D" id="2.30.30.40">
    <property type="entry name" value="SH3 Domains"/>
    <property type="match status" value="1"/>
</dbReference>
<evidence type="ECO:0000313" key="2">
    <source>
        <dbReference type="EMBL" id="QEE22681.1"/>
    </source>
</evidence>
<gene>
    <name evidence="2" type="ORF">FNA67_03260</name>
</gene>
<name>A0A5B9DTA5_9HYPH</name>
<organism evidence="2 3">
    <name type="scientific">Paradevosia tibetensis</name>
    <dbReference type="NCBI Taxonomy" id="1447062"/>
    <lineage>
        <taxon>Bacteria</taxon>
        <taxon>Pseudomonadati</taxon>
        <taxon>Pseudomonadota</taxon>
        <taxon>Alphaproteobacteria</taxon>
        <taxon>Hyphomicrobiales</taxon>
        <taxon>Devosiaceae</taxon>
        <taxon>Paradevosia</taxon>
    </lineage>
</organism>
<keyword evidence="3" id="KW-1185">Reference proteome</keyword>
<dbReference type="Proteomes" id="UP000321062">
    <property type="component" value="Chromosome"/>
</dbReference>
<feature type="domain" description="CheW-like" evidence="1">
    <location>
        <begin position="1"/>
        <end position="144"/>
    </location>
</feature>
<dbReference type="EMBL" id="CP041690">
    <property type="protein sequence ID" value="QEE22681.1"/>
    <property type="molecule type" value="Genomic_DNA"/>
</dbReference>
<dbReference type="KEGG" id="yti:FNA67_03260"/>
<dbReference type="SMART" id="SM00260">
    <property type="entry name" value="CheW"/>
    <property type="match status" value="1"/>
</dbReference>
<accession>A0A5B9DTA5</accession>
<dbReference type="Pfam" id="PF01584">
    <property type="entry name" value="CheW"/>
    <property type="match status" value="1"/>
</dbReference>
<evidence type="ECO:0000259" key="1">
    <source>
        <dbReference type="PROSITE" id="PS50851"/>
    </source>
</evidence>
<dbReference type="GO" id="GO:0005829">
    <property type="term" value="C:cytosol"/>
    <property type="evidence" value="ECO:0007669"/>
    <property type="project" value="TreeGrafter"/>
</dbReference>
<dbReference type="InterPro" id="IPR036061">
    <property type="entry name" value="CheW-like_dom_sf"/>
</dbReference>
<dbReference type="AlphaFoldDB" id="A0A5B9DTA5"/>
<dbReference type="GO" id="GO:0006935">
    <property type="term" value="P:chemotaxis"/>
    <property type="evidence" value="ECO:0007669"/>
    <property type="project" value="InterPro"/>
</dbReference>
<dbReference type="InterPro" id="IPR039315">
    <property type="entry name" value="CheW"/>
</dbReference>